<name>A0A176QDL5_9MICO</name>
<dbReference type="PANTHER" id="PTHR45790">
    <property type="entry name" value="SIROHEME SYNTHASE-RELATED"/>
    <property type="match status" value="1"/>
</dbReference>
<evidence type="ECO:0000313" key="7">
    <source>
        <dbReference type="EMBL" id="OAB87858.1"/>
    </source>
</evidence>
<dbReference type="InterPro" id="IPR050161">
    <property type="entry name" value="Siro_Cobalamin_biosynth"/>
</dbReference>
<evidence type="ECO:0000256" key="4">
    <source>
        <dbReference type="ARBA" id="ARBA00022691"/>
    </source>
</evidence>
<keyword evidence="5" id="KW-0627">Porphyrin biosynthesis</keyword>
<dbReference type="Gene3D" id="3.30.950.10">
    <property type="entry name" value="Methyltransferase, Cobalt-precorrin-4 Transmethylase, Domain 2"/>
    <property type="match status" value="1"/>
</dbReference>
<dbReference type="Gene3D" id="3.40.1010.10">
    <property type="entry name" value="Cobalt-precorrin-4 Transmethylase, Domain 1"/>
    <property type="match status" value="1"/>
</dbReference>
<evidence type="ECO:0000313" key="8">
    <source>
        <dbReference type="Proteomes" id="UP000076976"/>
    </source>
</evidence>
<dbReference type="EMBL" id="LQZG01000002">
    <property type="protein sequence ID" value="OAB87858.1"/>
    <property type="molecule type" value="Genomic_DNA"/>
</dbReference>
<accession>A0A176QDL5</accession>
<comment type="caution">
    <text evidence="7">The sequence shown here is derived from an EMBL/GenBank/DDBJ whole genome shotgun (WGS) entry which is preliminary data.</text>
</comment>
<evidence type="ECO:0000256" key="3">
    <source>
        <dbReference type="ARBA" id="ARBA00022679"/>
    </source>
</evidence>
<dbReference type="GO" id="GO:0004851">
    <property type="term" value="F:uroporphyrin-III C-methyltransferase activity"/>
    <property type="evidence" value="ECO:0007669"/>
    <property type="project" value="UniProtKB-EC"/>
</dbReference>
<dbReference type="RefSeq" id="WP_068273656.1">
    <property type="nucleotide sequence ID" value="NZ_LQZG01000002.1"/>
</dbReference>
<reference evidence="7 8" key="1">
    <citation type="submission" date="2016-01" db="EMBL/GenBank/DDBJ databases">
        <title>Janibacter melonis strain CD11_4 genome sequencing and assembly.</title>
        <authorList>
            <person name="Nair G.R."/>
            <person name="Kaur G."/>
            <person name="Chander A.M."/>
            <person name="Mayilraj S."/>
        </authorList>
    </citation>
    <scope>NUCLEOTIDE SEQUENCE [LARGE SCALE GENOMIC DNA]</scope>
    <source>
        <strain evidence="7 8">CD11-4</strain>
    </source>
</reference>
<dbReference type="EC" id="2.1.1.107" evidence="1"/>
<dbReference type="STRING" id="262209.AWH69_07450"/>
<dbReference type="NCBIfam" id="NF004790">
    <property type="entry name" value="PRK06136.1"/>
    <property type="match status" value="1"/>
</dbReference>
<keyword evidence="2 7" id="KW-0489">Methyltransferase</keyword>
<gene>
    <name evidence="7" type="ORF">AWH69_07450</name>
</gene>
<evidence type="ECO:0000256" key="2">
    <source>
        <dbReference type="ARBA" id="ARBA00022603"/>
    </source>
</evidence>
<protein>
    <recommendedName>
        <fullName evidence="1">uroporphyrinogen-III C-methyltransferase</fullName>
        <ecNumber evidence="1">2.1.1.107</ecNumber>
    </recommendedName>
</protein>
<dbReference type="SUPFAM" id="SSF53790">
    <property type="entry name" value="Tetrapyrrole methylase"/>
    <property type="match status" value="1"/>
</dbReference>
<dbReference type="AlphaFoldDB" id="A0A176QDL5"/>
<dbReference type="NCBIfam" id="TIGR01469">
    <property type="entry name" value="cobA_cysG_Cterm"/>
    <property type="match status" value="1"/>
</dbReference>
<dbReference type="FunFam" id="3.40.1010.10:FF:000001">
    <property type="entry name" value="Siroheme synthase"/>
    <property type="match status" value="1"/>
</dbReference>
<evidence type="ECO:0000259" key="6">
    <source>
        <dbReference type="Pfam" id="PF00590"/>
    </source>
</evidence>
<dbReference type="GO" id="GO:0019354">
    <property type="term" value="P:siroheme biosynthetic process"/>
    <property type="evidence" value="ECO:0007669"/>
    <property type="project" value="InterPro"/>
</dbReference>
<dbReference type="InterPro" id="IPR035996">
    <property type="entry name" value="4pyrrol_Methylase_sf"/>
</dbReference>
<dbReference type="PANTHER" id="PTHR45790:SF3">
    <property type="entry name" value="S-ADENOSYL-L-METHIONINE-DEPENDENT UROPORPHYRINOGEN III METHYLTRANSFERASE, CHLOROPLASTIC"/>
    <property type="match status" value="1"/>
</dbReference>
<dbReference type="InterPro" id="IPR000878">
    <property type="entry name" value="4pyrrol_Mease"/>
</dbReference>
<keyword evidence="8" id="KW-1185">Reference proteome</keyword>
<proteinExistence type="predicted"/>
<keyword evidence="3 7" id="KW-0808">Transferase</keyword>
<feature type="domain" description="Tetrapyrrole methylase" evidence="6">
    <location>
        <begin position="9"/>
        <end position="217"/>
    </location>
</feature>
<dbReference type="Proteomes" id="UP000076976">
    <property type="component" value="Unassembled WGS sequence"/>
</dbReference>
<evidence type="ECO:0000256" key="1">
    <source>
        <dbReference type="ARBA" id="ARBA00012162"/>
    </source>
</evidence>
<organism evidence="7 8">
    <name type="scientific">Janibacter melonis</name>
    <dbReference type="NCBI Taxonomy" id="262209"/>
    <lineage>
        <taxon>Bacteria</taxon>
        <taxon>Bacillati</taxon>
        <taxon>Actinomycetota</taxon>
        <taxon>Actinomycetes</taxon>
        <taxon>Micrococcales</taxon>
        <taxon>Intrasporangiaceae</taxon>
        <taxon>Janibacter</taxon>
    </lineage>
</organism>
<keyword evidence="4" id="KW-0949">S-adenosyl-L-methionine</keyword>
<dbReference type="InterPro" id="IPR014777">
    <property type="entry name" value="4pyrrole_Mease_sub1"/>
</dbReference>
<sequence length="253" mass="25609">MAPRHTPGRVVLVGGGPGDPDLLTVRALRHLRSADVVVADRLGPTSVLDDLPLRVEIIDVGKAPGRHAMSQERIDELIVERARRGQVVVRLKGGDPFVLGRGGEEVLACRDAGVEVEVVPGISSALAVPALAGVPSTHRGVVGAVHVTHGHEPLTATATSAVVTGEATLVVLMGVARLAEHAASLLAAGAAPSTPVAVVESGSTPDERVTRAPLSQVAAVAAQIGVRSPAVVVVGAVAAEGFLDARALVEAVA</sequence>
<dbReference type="GO" id="GO:0032259">
    <property type="term" value="P:methylation"/>
    <property type="evidence" value="ECO:0007669"/>
    <property type="project" value="UniProtKB-KW"/>
</dbReference>
<evidence type="ECO:0000256" key="5">
    <source>
        <dbReference type="ARBA" id="ARBA00023244"/>
    </source>
</evidence>
<dbReference type="InterPro" id="IPR014776">
    <property type="entry name" value="4pyrrole_Mease_sub2"/>
</dbReference>
<dbReference type="CDD" id="cd11642">
    <property type="entry name" value="SUMT"/>
    <property type="match status" value="1"/>
</dbReference>
<dbReference type="Pfam" id="PF00590">
    <property type="entry name" value="TP_methylase"/>
    <property type="match status" value="1"/>
</dbReference>
<dbReference type="InterPro" id="IPR006366">
    <property type="entry name" value="CobA/CysG_C"/>
</dbReference>